<proteinExistence type="inferred from homology"/>
<evidence type="ECO:0000256" key="12">
    <source>
        <dbReference type="SAM" id="MobiDB-lite"/>
    </source>
</evidence>
<dbReference type="Gene3D" id="3.30.390.30">
    <property type="match status" value="1"/>
</dbReference>
<protein>
    <submittedName>
        <fullName evidence="13">Apoptosis-inducing factor 1</fullName>
    </submittedName>
</protein>
<evidence type="ECO:0000313" key="14">
    <source>
        <dbReference type="Proteomes" id="UP000007151"/>
    </source>
</evidence>
<keyword evidence="8" id="KW-0560">Oxidoreductase</keyword>
<evidence type="ECO:0000313" key="13">
    <source>
        <dbReference type="EMBL" id="OWR51313.1"/>
    </source>
</evidence>
<dbReference type="InterPro" id="IPR036188">
    <property type="entry name" value="FAD/NAD-bd_sf"/>
</dbReference>
<comment type="caution">
    <text evidence="13">The sequence shown here is derived from an EMBL/GenBank/DDBJ whole genome shotgun (WGS) entry which is preliminary data.</text>
</comment>
<dbReference type="EMBL" id="AGBW02009223">
    <property type="protein sequence ID" value="OWR51313.1"/>
    <property type="molecule type" value="Genomic_DNA"/>
</dbReference>
<dbReference type="SUPFAM" id="SSF51905">
    <property type="entry name" value="FAD/NAD(P)-binding domain"/>
    <property type="match status" value="1"/>
</dbReference>
<organism evidence="13 14">
    <name type="scientific">Danaus plexippus plexippus</name>
    <dbReference type="NCBI Taxonomy" id="278856"/>
    <lineage>
        <taxon>Eukaryota</taxon>
        <taxon>Metazoa</taxon>
        <taxon>Ecdysozoa</taxon>
        <taxon>Arthropoda</taxon>
        <taxon>Hexapoda</taxon>
        <taxon>Insecta</taxon>
        <taxon>Pterygota</taxon>
        <taxon>Neoptera</taxon>
        <taxon>Endopterygota</taxon>
        <taxon>Lepidoptera</taxon>
        <taxon>Glossata</taxon>
        <taxon>Ditrysia</taxon>
        <taxon>Papilionoidea</taxon>
        <taxon>Nymphalidae</taxon>
        <taxon>Danainae</taxon>
        <taxon>Danaini</taxon>
        <taxon>Danaina</taxon>
        <taxon>Danaus</taxon>
        <taxon>Danaus</taxon>
    </lineage>
</organism>
<evidence type="ECO:0000256" key="8">
    <source>
        <dbReference type="ARBA" id="ARBA00023002"/>
    </source>
</evidence>
<keyword evidence="7" id="KW-0809">Transit peptide</keyword>
<keyword evidence="4" id="KW-0285">Flavoprotein</keyword>
<keyword evidence="9" id="KW-0520">NAD</keyword>
<dbReference type="Proteomes" id="UP000007151">
    <property type="component" value="Unassembled WGS sequence"/>
</dbReference>
<evidence type="ECO:0000256" key="1">
    <source>
        <dbReference type="ARBA" id="ARBA00001974"/>
    </source>
</evidence>
<evidence type="ECO:0000256" key="11">
    <source>
        <dbReference type="ARBA" id="ARBA00047786"/>
    </source>
</evidence>
<dbReference type="PRINTS" id="PR00368">
    <property type="entry name" value="FADPNR"/>
</dbReference>
<dbReference type="GO" id="GO:0005739">
    <property type="term" value="C:mitochondrion"/>
    <property type="evidence" value="ECO:0007669"/>
    <property type="project" value="UniProtKB-SubCell"/>
</dbReference>
<dbReference type="InterPro" id="IPR050446">
    <property type="entry name" value="FAD-oxidoreductase/Apoptosis"/>
</dbReference>
<dbReference type="GO" id="GO:0033108">
    <property type="term" value="P:mitochondrial respiratory chain complex assembly"/>
    <property type="evidence" value="ECO:0007669"/>
    <property type="project" value="TreeGrafter"/>
</dbReference>
<dbReference type="SUPFAM" id="SSF55424">
    <property type="entry name" value="FAD/NAD-linked reductases, dimerisation (C-terminal) domain"/>
    <property type="match status" value="1"/>
</dbReference>
<dbReference type="Pfam" id="PF07992">
    <property type="entry name" value="Pyr_redox_2"/>
    <property type="match status" value="1"/>
</dbReference>
<evidence type="ECO:0000256" key="4">
    <source>
        <dbReference type="ARBA" id="ARBA00022630"/>
    </source>
</evidence>
<dbReference type="GO" id="GO:0046983">
    <property type="term" value="F:protein dimerization activity"/>
    <property type="evidence" value="ECO:0007669"/>
    <property type="project" value="InterPro"/>
</dbReference>
<sequence length="634" mass="68156">MLRAVASIYVEGQTLVRRDVFKLFRACAYSSSSPAEQIVLSSDAIRHSPSARTRCSSRADFGGTGSAGGSEKKGNTESSSPPPQPSPNPGSQRVWSALAAFAITVSLGGAYLYKKRNDNELGEAQIINDGPIEKKKERKNIAIPPTAASLPTHVQYLLVGAGTASFAAMRAIRSARPEAQVLMVGEEAALPYMRPPLSKELWREKDLPARFDHPDDISFRQWNGRRRSLLYEPNAFYTAADKLSEGEAGAGVARGWRVMSIDPSAHSAVLSNLDTDESHVLTYDKCLIATGVRARRIPALRTAAAAGRSLQLRSVHDTARLAAAVDDPGVKDVAVVGGGFLASELSAALADRLRPEGKRVMQVFRESAPLEGVLPHYLAAEAARRLEEAGVTLVPSEEVVDSAVDESGRVSLRLSSGATLGANVVAECAGSEPATELAVASGLELHPELGGVLVDAELRARSDLFAAGDVACFYDVALGRRRVEHHDHAVVSGRLAGENMAGVKPPQHYKHQSMFWSDLGPQLGYEAIGIIDSELRTVGVFSADAVKEQSSESRSLGAADAADDKVESGEGAKPESAPKRYDRGVVFYLREKRVVGVLLWNLFNRLHVARQVLAQGEFDDLFEVAKLFTLNDEE</sequence>
<feature type="region of interest" description="Disordered" evidence="12">
    <location>
        <begin position="49"/>
        <end position="92"/>
    </location>
</feature>
<feature type="region of interest" description="Disordered" evidence="12">
    <location>
        <begin position="552"/>
        <end position="576"/>
    </location>
</feature>
<dbReference type="STRING" id="278856.A0A212FC61"/>
<dbReference type="InterPro" id="IPR029324">
    <property type="entry name" value="AIF_C"/>
</dbReference>
<evidence type="ECO:0000256" key="5">
    <source>
        <dbReference type="ARBA" id="ARBA00022703"/>
    </source>
</evidence>
<dbReference type="GO" id="GO:0071949">
    <property type="term" value="F:FAD binding"/>
    <property type="evidence" value="ECO:0007669"/>
    <property type="project" value="TreeGrafter"/>
</dbReference>
<dbReference type="Pfam" id="PF14721">
    <property type="entry name" value="AIF_C"/>
    <property type="match status" value="1"/>
</dbReference>
<dbReference type="PANTHER" id="PTHR43557">
    <property type="entry name" value="APOPTOSIS-INDUCING FACTOR 1"/>
    <property type="match status" value="1"/>
</dbReference>
<dbReference type="FunCoup" id="A0A212FC61">
    <property type="interactions" value="1156"/>
</dbReference>
<evidence type="ECO:0000256" key="3">
    <source>
        <dbReference type="ARBA" id="ARBA00006442"/>
    </source>
</evidence>
<feature type="compositionally biased region" description="Basic and acidic residues" evidence="12">
    <location>
        <begin position="562"/>
        <end position="576"/>
    </location>
</feature>
<dbReference type="Gene3D" id="3.50.50.60">
    <property type="entry name" value="FAD/NAD(P)-binding domain"/>
    <property type="match status" value="2"/>
</dbReference>
<gene>
    <name evidence="13" type="ORF">KGM_204643</name>
</gene>
<comment type="similarity">
    <text evidence="3">Belongs to the FAD-dependent oxidoreductase family.</text>
</comment>
<keyword evidence="6" id="KW-0274">FAD</keyword>
<dbReference type="GO" id="GO:0016174">
    <property type="term" value="F:NAD(P)H oxidase H2O2-forming activity"/>
    <property type="evidence" value="ECO:0007669"/>
    <property type="project" value="TreeGrafter"/>
</dbReference>
<dbReference type="AlphaFoldDB" id="A0A212FC61"/>
<keyword evidence="10" id="KW-0496">Mitochondrion</keyword>
<dbReference type="InterPro" id="IPR023753">
    <property type="entry name" value="FAD/NAD-binding_dom"/>
</dbReference>
<dbReference type="KEGG" id="dpl:KGM_204643"/>
<dbReference type="eggNOG" id="KOG1346">
    <property type="taxonomic scope" value="Eukaryota"/>
</dbReference>
<comment type="subcellular location">
    <subcellularLocation>
        <location evidence="2">Mitochondrion</location>
    </subcellularLocation>
</comment>
<comment type="catalytic activity">
    <reaction evidence="11">
        <text>A + NADH + H(+) = AH2 + NAD(+)</text>
        <dbReference type="Rhea" id="RHEA:11356"/>
        <dbReference type="ChEBI" id="CHEBI:13193"/>
        <dbReference type="ChEBI" id="CHEBI:15378"/>
        <dbReference type="ChEBI" id="CHEBI:17499"/>
        <dbReference type="ChEBI" id="CHEBI:57540"/>
        <dbReference type="ChEBI" id="CHEBI:57945"/>
    </reaction>
</comment>
<dbReference type="PANTHER" id="PTHR43557:SF4">
    <property type="entry name" value="APOPTOSIS-INDUCING FACTOR 1, MITOCHONDRIAL"/>
    <property type="match status" value="1"/>
</dbReference>
<evidence type="ECO:0000256" key="9">
    <source>
        <dbReference type="ARBA" id="ARBA00023027"/>
    </source>
</evidence>
<name>A0A212FC61_DANPL</name>
<evidence type="ECO:0000256" key="10">
    <source>
        <dbReference type="ARBA" id="ARBA00023128"/>
    </source>
</evidence>
<keyword evidence="5" id="KW-0053">Apoptosis</keyword>
<dbReference type="InterPro" id="IPR016156">
    <property type="entry name" value="FAD/NAD-linked_Rdtase_dimer_sf"/>
</dbReference>
<evidence type="ECO:0000256" key="6">
    <source>
        <dbReference type="ARBA" id="ARBA00022827"/>
    </source>
</evidence>
<reference evidence="13 14" key="1">
    <citation type="journal article" date="2011" name="Cell">
        <title>The monarch butterfly genome yields insights into long-distance migration.</title>
        <authorList>
            <person name="Zhan S."/>
            <person name="Merlin C."/>
            <person name="Boore J.L."/>
            <person name="Reppert S.M."/>
        </authorList>
    </citation>
    <scope>NUCLEOTIDE SEQUENCE [LARGE SCALE GENOMIC DNA]</scope>
    <source>
        <strain evidence="13">F-2</strain>
    </source>
</reference>
<evidence type="ECO:0000256" key="2">
    <source>
        <dbReference type="ARBA" id="ARBA00004173"/>
    </source>
</evidence>
<accession>A0A212FC61</accession>
<evidence type="ECO:0000256" key="7">
    <source>
        <dbReference type="ARBA" id="ARBA00022946"/>
    </source>
</evidence>
<dbReference type="SMART" id="SM01353">
    <property type="entry name" value="AIF_C"/>
    <property type="match status" value="1"/>
</dbReference>
<dbReference type="GO" id="GO:0006915">
    <property type="term" value="P:apoptotic process"/>
    <property type="evidence" value="ECO:0007669"/>
    <property type="project" value="UniProtKB-KW"/>
</dbReference>
<keyword evidence="14" id="KW-1185">Reference proteome</keyword>
<comment type="cofactor">
    <cofactor evidence="1">
        <name>FAD</name>
        <dbReference type="ChEBI" id="CHEBI:57692"/>
    </cofactor>
</comment>